<proteinExistence type="predicted"/>
<dbReference type="EMBL" id="JARVCO010000012">
    <property type="protein sequence ID" value="MDZ8120400.1"/>
    <property type="molecule type" value="Genomic_DNA"/>
</dbReference>
<keyword evidence="1" id="KW-0732">Signal</keyword>
<gene>
    <name evidence="2" type="ORF">P9H32_17345</name>
</gene>
<name>A0ABU5N1S0_9BACT</name>
<dbReference type="Proteomes" id="UP001290861">
    <property type="component" value="Unassembled WGS sequence"/>
</dbReference>
<feature type="signal peptide" evidence="1">
    <location>
        <begin position="1"/>
        <end position="20"/>
    </location>
</feature>
<comment type="caution">
    <text evidence="2">The sequence shown here is derived from an EMBL/GenBank/DDBJ whole genome shotgun (WGS) entry which is preliminary data.</text>
</comment>
<protein>
    <recommendedName>
        <fullName evidence="4">Outer membrane porin, OprD family</fullName>
    </recommendedName>
</protein>
<feature type="chain" id="PRO_5045451440" description="Outer membrane porin, OprD family" evidence="1">
    <location>
        <begin position="21"/>
        <end position="396"/>
    </location>
</feature>
<dbReference type="InterPro" id="IPR023614">
    <property type="entry name" value="Porin_dom_sf"/>
</dbReference>
<dbReference type="RefSeq" id="WP_322610173.1">
    <property type="nucleotide sequence ID" value="NZ_JARVCO010000012.1"/>
</dbReference>
<evidence type="ECO:0008006" key="4">
    <source>
        <dbReference type="Google" id="ProtNLM"/>
    </source>
</evidence>
<evidence type="ECO:0000313" key="3">
    <source>
        <dbReference type="Proteomes" id="UP001290861"/>
    </source>
</evidence>
<keyword evidence="3" id="KW-1185">Reference proteome</keyword>
<sequence length="396" mass="43226">MKQKTTCILAATLAASFATAESVVKPLNEKGFGTLSGRLQSVSMYRDYDNGANAYSTTLGFLLKYTSPDLSGWSLGAAYNGAGVLDSMDYGKTANPGDYLVSNGRIHVLNEAYVNYTFLEYSSASVGRQINNAEVFRADDIRQKSRSITALQARFNDIGHWRFAGGHAIEQSGILDAGDRWKFRNYGEIFGKSYDTDGMTWGEAAYTGMEELDIALFDAAAWDVANLFGIRAGYTLSEKTSLLGYYRNEFNLGRAATHHADALGLSVVQRVGKVRVEGGYFGVYGDGLQFNPFTTGFNHALGTSLMFYTDTFAGGADSFYLKATTRLERSETILYTLLQYTKQNDLAALNSAGELDLIVKQPVGENMTVCGKAGLGYQDGPNTPAGDFRLFLTYAF</sequence>
<organism evidence="2 3">
    <name type="scientific">Pontiella agarivorans</name>
    <dbReference type="NCBI Taxonomy" id="3038953"/>
    <lineage>
        <taxon>Bacteria</taxon>
        <taxon>Pseudomonadati</taxon>
        <taxon>Kiritimatiellota</taxon>
        <taxon>Kiritimatiellia</taxon>
        <taxon>Kiritimatiellales</taxon>
        <taxon>Pontiellaceae</taxon>
        <taxon>Pontiella</taxon>
    </lineage>
</organism>
<dbReference type="Gene3D" id="2.40.160.10">
    <property type="entry name" value="Porin"/>
    <property type="match status" value="1"/>
</dbReference>
<reference evidence="2 3" key="1">
    <citation type="journal article" date="2024" name="Appl. Environ. Microbiol.">
        <title>Pontiella agarivorans sp. nov., a novel marine anaerobic bacterium capable of degrading macroalgal polysaccharides and fixing nitrogen.</title>
        <authorList>
            <person name="Liu N."/>
            <person name="Kivenson V."/>
            <person name="Peng X."/>
            <person name="Cui Z."/>
            <person name="Lankiewicz T.S."/>
            <person name="Gosselin K.M."/>
            <person name="English C.J."/>
            <person name="Blair E.M."/>
            <person name="O'Malley M.A."/>
            <person name="Valentine D.L."/>
        </authorList>
    </citation>
    <scope>NUCLEOTIDE SEQUENCE [LARGE SCALE GENOMIC DNA]</scope>
    <source>
        <strain evidence="2 3">NLcol2</strain>
    </source>
</reference>
<evidence type="ECO:0000256" key="1">
    <source>
        <dbReference type="SAM" id="SignalP"/>
    </source>
</evidence>
<evidence type="ECO:0000313" key="2">
    <source>
        <dbReference type="EMBL" id="MDZ8120400.1"/>
    </source>
</evidence>
<accession>A0ABU5N1S0</accession>